<dbReference type="OrthoDB" id="5181972at2"/>
<feature type="region of interest" description="Disordered" evidence="4">
    <location>
        <begin position="143"/>
        <end position="164"/>
    </location>
</feature>
<name>A0A1Y2MTJ1_PSEAH</name>
<dbReference type="SUPFAM" id="SSF46785">
    <property type="entry name" value="Winged helix' DNA-binding domain"/>
    <property type="match status" value="1"/>
</dbReference>
<keyword evidence="2" id="KW-0238">DNA-binding</keyword>
<organism evidence="6 7">
    <name type="scientific">Pseudonocardia autotrophica</name>
    <name type="common">Amycolata autotrophica</name>
    <name type="synonym">Nocardia autotrophica</name>
    <dbReference type="NCBI Taxonomy" id="2074"/>
    <lineage>
        <taxon>Bacteria</taxon>
        <taxon>Bacillati</taxon>
        <taxon>Actinomycetota</taxon>
        <taxon>Actinomycetes</taxon>
        <taxon>Pseudonocardiales</taxon>
        <taxon>Pseudonocardiaceae</taxon>
        <taxon>Pseudonocardia</taxon>
    </lineage>
</organism>
<dbReference type="SMART" id="SM00418">
    <property type="entry name" value="HTH_ARSR"/>
    <property type="match status" value="1"/>
</dbReference>
<evidence type="ECO:0000256" key="2">
    <source>
        <dbReference type="ARBA" id="ARBA00023125"/>
    </source>
</evidence>
<dbReference type="InterPro" id="IPR002577">
    <property type="entry name" value="HTH_HxlR"/>
</dbReference>
<dbReference type="Pfam" id="PF01638">
    <property type="entry name" value="HxlR"/>
    <property type="match status" value="1"/>
</dbReference>
<dbReference type="STRING" id="2074.BG845_04036"/>
<sequence>MDAQRTAAGQACSVARTMALLSDPWAVLIVRDVGRGIHRFDELARSLGVARTVLSRRLSALVESGIVERAGYREPGSRTRPEYHLTRRGRDLGVVLAAMMDFGDRHLAGPEGPPVVRRHAGCGAPVRLVGVCAEGHRLGAGDRVLLEPGPGAAPGSPAPDLEER</sequence>
<evidence type="ECO:0000259" key="5">
    <source>
        <dbReference type="PROSITE" id="PS51118"/>
    </source>
</evidence>
<dbReference type="RefSeq" id="WP_085914237.1">
    <property type="nucleotide sequence ID" value="NZ_AP018920.1"/>
</dbReference>
<evidence type="ECO:0000256" key="1">
    <source>
        <dbReference type="ARBA" id="ARBA00023015"/>
    </source>
</evidence>
<dbReference type="Gene3D" id="1.10.10.10">
    <property type="entry name" value="Winged helix-like DNA-binding domain superfamily/Winged helix DNA-binding domain"/>
    <property type="match status" value="1"/>
</dbReference>
<dbReference type="GO" id="GO:0003677">
    <property type="term" value="F:DNA binding"/>
    <property type="evidence" value="ECO:0007669"/>
    <property type="project" value="UniProtKB-KW"/>
</dbReference>
<dbReference type="PANTHER" id="PTHR33204">
    <property type="entry name" value="TRANSCRIPTIONAL REGULATOR, MARR FAMILY"/>
    <property type="match status" value="1"/>
</dbReference>
<protein>
    <submittedName>
        <fullName evidence="6">HTH-type transcriptional activator HxlR</fullName>
    </submittedName>
</protein>
<dbReference type="Proteomes" id="UP000194360">
    <property type="component" value="Unassembled WGS sequence"/>
</dbReference>
<dbReference type="InterPro" id="IPR036390">
    <property type="entry name" value="WH_DNA-bd_sf"/>
</dbReference>
<dbReference type="EMBL" id="MIGB01000022">
    <property type="protein sequence ID" value="OSY38520.1"/>
    <property type="molecule type" value="Genomic_DNA"/>
</dbReference>
<dbReference type="GO" id="GO:0003700">
    <property type="term" value="F:DNA-binding transcription factor activity"/>
    <property type="evidence" value="ECO:0007669"/>
    <property type="project" value="InterPro"/>
</dbReference>
<gene>
    <name evidence="6" type="primary">hxlR</name>
    <name evidence="6" type="ORF">BG845_04036</name>
</gene>
<feature type="domain" description="HTH hxlR-type" evidence="5">
    <location>
        <begin position="12"/>
        <end position="111"/>
    </location>
</feature>
<keyword evidence="1" id="KW-0805">Transcription regulation</keyword>
<comment type="caution">
    <text evidence="6">The sequence shown here is derived from an EMBL/GenBank/DDBJ whole genome shotgun (WGS) entry which is preliminary data.</text>
</comment>
<dbReference type="InterPro" id="IPR011991">
    <property type="entry name" value="ArsR-like_HTH"/>
</dbReference>
<keyword evidence="7" id="KW-1185">Reference proteome</keyword>
<dbReference type="PROSITE" id="PS51118">
    <property type="entry name" value="HTH_HXLR"/>
    <property type="match status" value="1"/>
</dbReference>
<dbReference type="InterPro" id="IPR036388">
    <property type="entry name" value="WH-like_DNA-bd_sf"/>
</dbReference>
<accession>A0A1Y2MTJ1</accession>
<dbReference type="PANTHER" id="PTHR33204:SF18">
    <property type="entry name" value="TRANSCRIPTIONAL REGULATORY PROTEIN"/>
    <property type="match status" value="1"/>
</dbReference>
<dbReference type="AlphaFoldDB" id="A0A1Y2MTJ1"/>
<reference evidence="6 7" key="1">
    <citation type="submission" date="2016-09" db="EMBL/GenBank/DDBJ databases">
        <title>Pseudonocardia autotrophica DSM535, a candidate organism with high potential of specific P450 cytochromes.</title>
        <authorList>
            <person name="Grumaz C."/>
            <person name="Vainshtein Y."/>
            <person name="Kirstahler P."/>
            <person name="Sohn K."/>
        </authorList>
    </citation>
    <scope>NUCLEOTIDE SEQUENCE [LARGE SCALE GENOMIC DNA]</scope>
    <source>
        <strain evidence="6 7">DSM 535</strain>
    </source>
</reference>
<keyword evidence="3" id="KW-0804">Transcription</keyword>
<evidence type="ECO:0000313" key="6">
    <source>
        <dbReference type="EMBL" id="OSY38520.1"/>
    </source>
</evidence>
<dbReference type="CDD" id="cd00090">
    <property type="entry name" value="HTH_ARSR"/>
    <property type="match status" value="1"/>
</dbReference>
<evidence type="ECO:0000313" key="7">
    <source>
        <dbReference type="Proteomes" id="UP000194360"/>
    </source>
</evidence>
<evidence type="ECO:0000256" key="3">
    <source>
        <dbReference type="ARBA" id="ARBA00023163"/>
    </source>
</evidence>
<proteinExistence type="predicted"/>
<evidence type="ECO:0000256" key="4">
    <source>
        <dbReference type="SAM" id="MobiDB-lite"/>
    </source>
</evidence>
<feature type="compositionally biased region" description="Low complexity" evidence="4">
    <location>
        <begin position="148"/>
        <end position="164"/>
    </location>
</feature>
<dbReference type="InterPro" id="IPR001845">
    <property type="entry name" value="HTH_ArsR_DNA-bd_dom"/>
</dbReference>